<dbReference type="GO" id="GO:0003700">
    <property type="term" value="F:DNA-binding transcription factor activity"/>
    <property type="evidence" value="ECO:0007669"/>
    <property type="project" value="InterPro"/>
</dbReference>
<feature type="domain" description="HTH marR-type" evidence="4">
    <location>
        <begin position="55"/>
        <end position="189"/>
    </location>
</feature>
<gene>
    <name evidence="5" type="ORF">EV191_1011188</name>
</gene>
<organism evidence="5 6">
    <name type="scientific">Tamaricihabitans halophyticus</name>
    <dbReference type="NCBI Taxonomy" id="1262583"/>
    <lineage>
        <taxon>Bacteria</taxon>
        <taxon>Bacillati</taxon>
        <taxon>Actinomycetota</taxon>
        <taxon>Actinomycetes</taxon>
        <taxon>Pseudonocardiales</taxon>
        <taxon>Pseudonocardiaceae</taxon>
        <taxon>Tamaricihabitans</taxon>
    </lineage>
</organism>
<evidence type="ECO:0000256" key="2">
    <source>
        <dbReference type="ARBA" id="ARBA00023125"/>
    </source>
</evidence>
<evidence type="ECO:0000313" key="5">
    <source>
        <dbReference type="EMBL" id="TCP57235.1"/>
    </source>
</evidence>
<dbReference type="GO" id="GO:0006950">
    <property type="term" value="P:response to stress"/>
    <property type="evidence" value="ECO:0007669"/>
    <property type="project" value="TreeGrafter"/>
</dbReference>
<accession>A0A4R2RCT7</accession>
<dbReference type="PANTHER" id="PTHR33164:SF57">
    <property type="entry name" value="MARR-FAMILY TRANSCRIPTIONAL REGULATOR"/>
    <property type="match status" value="1"/>
</dbReference>
<keyword evidence="1" id="KW-0805">Transcription regulation</keyword>
<dbReference type="PANTHER" id="PTHR33164">
    <property type="entry name" value="TRANSCRIPTIONAL REGULATOR, MARR FAMILY"/>
    <property type="match status" value="1"/>
</dbReference>
<proteinExistence type="predicted"/>
<dbReference type="EMBL" id="SLXQ01000001">
    <property type="protein sequence ID" value="TCP57235.1"/>
    <property type="molecule type" value="Genomic_DNA"/>
</dbReference>
<dbReference type="Pfam" id="PF12802">
    <property type="entry name" value="MarR_2"/>
    <property type="match status" value="1"/>
</dbReference>
<dbReference type="InterPro" id="IPR023187">
    <property type="entry name" value="Tscrpt_reg_MarR-type_CS"/>
</dbReference>
<dbReference type="Proteomes" id="UP000294911">
    <property type="component" value="Unassembled WGS sequence"/>
</dbReference>
<dbReference type="InterPro" id="IPR000835">
    <property type="entry name" value="HTH_MarR-typ"/>
</dbReference>
<dbReference type="SMART" id="SM00347">
    <property type="entry name" value="HTH_MARR"/>
    <property type="match status" value="1"/>
</dbReference>
<dbReference type="SUPFAM" id="SSF46785">
    <property type="entry name" value="Winged helix' DNA-binding domain"/>
    <property type="match status" value="1"/>
</dbReference>
<keyword evidence="6" id="KW-1185">Reference proteome</keyword>
<reference evidence="5 6" key="1">
    <citation type="submission" date="2019-03" db="EMBL/GenBank/DDBJ databases">
        <title>Genomic Encyclopedia of Type Strains, Phase IV (KMG-IV): sequencing the most valuable type-strain genomes for metagenomic binning, comparative biology and taxonomic classification.</title>
        <authorList>
            <person name="Goeker M."/>
        </authorList>
    </citation>
    <scope>NUCLEOTIDE SEQUENCE [LARGE SCALE GENOMIC DNA]</scope>
    <source>
        <strain evidence="5 6">DSM 45765</strain>
    </source>
</reference>
<dbReference type="GO" id="GO:0003677">
    <property type="term" value="F:DNA binding"/>
    <property type="evidence" value="ECO:0007669"/>
    <property type="project" value="UniProtKB-KW"/>
</dbReference>
<dbReference type="PROSITE" id="PS50995">
    <property type="entry name" value="HTH_MARR_2"/>
    <property type="match status" value="1"/>
</dbReference>
<protein>
    <submittedName>
        <fullName evidence="5">DNA-binding MarR family transcriptional regulator</fullName>
    </submittedName>
</protein>
<dbReference type="InterPro" id="IPR036388">
    <property type="entry name" value="WH-like_DNA-bd_sf"/>
</dbReference>
<dbReference type="InterPro" id="IPR036390">
    <property type="entry name" value="WH_DNA-bd_sf"/>
</dbReference>
<evidence type="ECO:0000313" key="6">
    <source>
        <dbReference type="Proteomes" id="UP000294911"/>
    </source>
</evidence>
<keyword evidence="3" id="KW-0804">Transcription</keyword>
<keyword evidence="2 5" id="KW-0238">DNA-binding</keyword>
<name>A0A4R2RCT7_9PSEU</name>
<dbReference type="InterPro" id="IPR039422">
    <property type="entry name" value="MarR/SlyA-like"/>
</dbReference>
<dbReference type="PROSITE" id="PS01117">
    <property type="entry name" value="HTH_MARR_1"/>
    <property type="match status" value="1"/>
</dbReference>
<dbReference type="AlphaFoldDB" id="A0A4R2RCT7"/>
<comment type="caution">
    <text evidence="5">The sequence shown here is derived from an EMBL/GenBank/DDBJ whole genome shotgun (WGS) entry which is preliminary data.</text>
</comment>
<dbReference type="Gene3D" id="1.10.10.10">
    <property type="entry name" value="Winged helix-like DNA-binding domain superfamily/Winged helix DNA-binding domain"/>
    <property type="match status" value="1"/>
</dbReference>
<evidence type="ECO:0000256" key="3">
    <source>
        <dbReference type="ARBA" id="ARBA00023163"/>
    </source>
</evidence>
<evidence type="ECO:0000259" key="4">
    <source>
        <dbReference type="PROSITE" id="PS50995"/>
    </source>
</evidence>
<sequence length="196" mass="21758">MGNATLNRAECDKWVSLGSRVWRATTLGDERTVVVEQDEPQPEAEADHAAREEAATAIERELSVLFARARSFSLSIAAEVHPELDSAAYALLVRLSDIEPVRAAEVVDKSGLDKSTVSRQIARLEELSLIERVIDPTDGRARLVQLTEAGRERLTAVRARRSQRLRDTFTSWSTADASEFGRLLGKFNTGLEPRSR</sequence>
<evidence type="ECO:0000256" key="1">
    <source>
        <dbReference type="ARBA" id="ARBA00023015"/>
    </source>
</evidence>